<dbReference type="EMBL" id="LXEU01000039">
    <property type="protein sequence ID" value="OAT54155.1"/>
    <property type="molecule type" value="Genomic_DNA"/>
</dbReference>
<dbReference type="InterPro" id="IPR036388">
    <property type="entry name" value="WH-like_DNA-bd_sf"/>
</dbReference>
<gene>
    <name evidence="1" type="ORF">M989_01770</name>
</gene>
<evidence type="ECO:0000313" key="2">
    <source>
        <dbReference type="Proteomes" id="UP000078386"/>
    </source>
</evidence>
<dbReference type="Gene3D" id="1.10.10.10">
    <property type="entry name" value="Winged helix-like DNA-binding domain superfamily/Winged helix DNA-binding domain"/>
    <property type="match status" value="1"/>
</dbReference>
<dbReference type="PATRIC" id="fig|1354264.4.peg.1840"/>
<name>A0A1B7K212_9ENTR</name>
<comment type="caution">
    <text evidence="1">The sequence shown here is derived from an EMBL/GenBank/DDBJ whole genome shotgun (WGS) entry which is preliminary data.</text>
</comment>
<dbReference type="Proteomes" id="UP000078386">
    <property type="component" value="Unassembled WGS sequence"/>
</dbReference>
<proteinExistence type="predicted"/>
<dbReference type="InterPro" id="IPR013324">
    <property type="entry name" value="RNA_pol_sigma_r3/r4-like"/>
</dbReference>
<protein>
    <submittedName>
        <fullName evidence="1">Uncharacterized protein</fullName>
    </submittedName>
</protein>
<evidence type="ECO:0000313" key="1">
    <source>
        <dbReference type="EMBL" id="OAT54155.1"/>
    </source>
</evidence>
<keyword evidence="2" id="KW-1185">Reference proteome</keyword>
<dbReference type="SUPFAM" id="SSF88659">
    <property type="entry name" value="Sigma3 and sigma4 domains of RNA polymerase sigma factors"/>
    <property type="match status" value="1"/>
</dbReference>
<reference evidence="1 2" key="1">
    <citation type="submission" date="2016-04" db="EMBL/GenBank/DDBJ databases">
        <title>ATOL: Assembling a taxonomically balanced genome-scale reconstruction of the evolutionary history of the Enterobacteriaceae.</title>
        <authorList>
            <person name="Plunkett G.III."/>
            <person name="Neeno-Eckwall E.C."/>
            <person name="Glasner J.D."/>
            <person name="Perna N.T."/>
        </authorList>
    </citation>
    <scope>NUCLEOTIDE SEQUENCE [LARGE SCALE GENOMIC DNA]</scope>
    <source>
        <strain evidence="1 2">ATCC 51603</strain>
    </source>
</reference>
<organism evidence="1 2">
    <name type="scientific">Kluyvera georgiana ATCC 51603</name>
    <dbReference type="NCBI Taxonomy" id="1354264"/>
    <lineage>
        <taxon>Bacteria</taxon>
        <taxon>Pseudomonadati</taxon>
        <taxon>Pseudomonadota</taxon>
        <taxon>Gammaproteobacteria</taxon>
        <taxon>Enterobacterales</taxon>
        <taxon>Enterobacteriaceae</taxon>
        <taxon>Kluyvera</taxon>
    </lineage>
</organism>
<accession>A0A1B7K212</accession>
<sequence length="67" mass="7892">MDAAINALPPLQQRIVEMWRQEIPIISKDPNEMTISKALKKSDKTIRTHRDYAFATLRKRLEEKEKV</sequence>
<dbReference type="AlphaFoldDB" id="A0A1B7K212"/>